<dbReference type="Proteomes" id="UP000827872">
    <property type="component" value="Linkage Group LG05"/>
</dbReference>
<evidence type="ECO:0000313" key="1">
    <source>
        <dbReference type="EMBL" id="KAH8000999.1"/>
    </source>
</evidence>
<comment type="caution">
    <text evidence="1">The sequence shown here is derived from an EMBL/GenBank/DDBJ whole genome shotgun (WGS) entry which is preliminary data.</text>
</comment>
<accession>A0ACB8F768</accession>
<reference evidence="1" key="1">
    <citation type="submission" date="2021-08" db="EMBL/GenBank/DDBJ databases">
        <title>The first chromosome-level gecko genome reveals the dynamic sex chromosomes of Neotropical dwarf geckos (Sphaerodactylidae: Sphaerodactylus).</title>
        <authorList>
            <person name="Pinto B.J."/>
            <person name="Keating S.E."/>
            <person name="Gamble T."/>
        </authorList>
    </citation>
    <scope>NUCLEOTIDE SEQUENCE</scope>
    <source>
        <strain evidence="1">TG3544</strain>
    </source>
</reference>
<protein>
    <submittedName>
        <fullName evidence="1">Uncharacterized protein</fullName>
    </submittedName>
</protein>
<proteinExistence type="predicted"/>
<evidence type="ECO:0000313" key="2">
    <source>
        <dbReference type="Proteomes" id="UP000827872"/>
    </source>
</evidence>
<gene>
    <name evidence="1" type="ORF">K3G42_030293</name>
</gene>
<dbReference type="EMBL" id="CM037618">
    <property type="protein sequence ID" value="KAH8000999.1"/>
    <property type="molecule type" value="Genomic_DNA"/>
</dbReference>
<sequence length="161" mass="17881">MSVSGKTASSFESSLESSLASSSLRWNVQPSVTWAFKESEEDVSDKSPPVLHLRPKLPRLLSKAGVTCSSHKHLIRLTDSTDEAHCKKVEEQINYDHLQKLEGMFREADVDGGGGLDMDEFRIAMKKIMGNIPDEDIDVIFMKVDTNCDGSVDWVTLPVLL</sequence>
<name>A0ACB8F768_9SAUR</name>
<keyword evidence="2" id="KW-1185">Reference proteome</keyword>
<organism evidence="1 2">
    <name type="scientific">Sphaerodactylus townsendi</name>
    <dbReference type="NCBI Taxonomy" id="933632"/>
    <lineage>
        <taxon>Eukaryota</taxon>
        <taxon>Metazoa</taxon>
        <taxon>Chordata</taxon>
        <taxon>Craniata</taxon>
        <taxon>Vertebrata</taxon>
        <taxon>Euteleostomi</taxon>
        <taxon>Lepidosauria</taxon>
        <taxon>Squamata</taxon>
        <taxon>Bifurcata</taxon>
        <taxon>Gekkota</taxon>
        <taxon>Sphaerodactylidae</taxon>
        <taxon>Sphaerodactylus</taxon>
    </lineage>
</organism>